<evidence type="ECO:0000313" key="3">
    <source>
        <dbReference type="Proteomes" id="UP001193748"/>
    </source>
</evidence>
<gene>
    <name evidence="2" type="ORF">B0H41_002936</name>
</gene>
<dbReference type="EMBL" id="JABSWW010000001">
    <property type="protein sequence ID" value="NRT89257.1"/>
    <property type="molecule type" value="Genomic_DNA"/>
</dbReference>
<organism evidence="2 3">
    <name type="scientific">Clostridium beijerinckii</name>
    <name type="common">Clostridium MP</name>
    <dbReference type="NCBI Taxonomy" id="1520"/>
    <lineage>
        <taxon>Bacteria</taxon>
        <taxon>Bacillati</taxon>
        <taxon>Bacillota</taxon>
        <taxon>Clostridia</taxon>
        <taxon>Eubacteriales</taxon>
        <taxon>Clostridiaceae</taxon>
        <taxon>Clostridium</taxon>
    </lineage>
</organism>
<sequence length="58" mass="6420">MNLRGKTKINKAKLKWSKPDIVKLSVKDTKLGFGGYDSADGAPWQDSNGNWQEPKGKS</sequence>
<proteinExistence type="predicted"/>
<dbReference type="Proteomes" id="UP001193748">
    <property type="component" value="Unassembled WGS sequence"/>
</dbReference>
<dbReference type="AlphaFoldDB" id="A0AAX0B2C9"/>
<dbReference type="RefSeq" id="WP_162680594.1">
    <property type="nucleotide sequence ID" value="NZ_CP107022.1"/>
</dbReference>
<name>A0AAX0B2C9_CLOBE</name>
<reference evidence="2" key="1">
    <citation type="submission" date="2020-05" db="EMBL/GenBank/DDBJ databases">
        <authorList>
            <person name="Brown S."/>
            <person name="Huntemann M."/>
            <person name="Clum A."/>
            <person name="Spunde A."/>
            <person name="Palaniappan K."/>
            <person name="Ritter S."/>
            <person name="Mikhailova N."/>
            <person name="Chen I.-M."/>
            <person name="Stamatis D."/>
            <person name="Reddy T."/>
            <person name="O'Malley R."/>
            <person name="Daum C."/>
            <person name="Shapiro N."/>
            <person name="Ivanova N."/>
            <person name="Kyrpides N."/>
            <person name="Woyke T."/>
        </authorList>
    </citation>
    <scope>NUCLEOTIDE SEQUENCE</scope>
    <source>
        <strain evidence="2">DJ080</strain>
    </source>
</reference>
<reference evidence="2" key="2">
    <citation type="journal article" date="2022" name="Nat. Biotechnol.">
        <title>Carbon-negative production of acetone and isopropanol by gas fermentation at industrial pilot scale.</title>
        <authorList>
            <person name="Liew F.E."/>
            <person name="Nogle R."/>
            <person name="Abdalla T."/>
            <person name="Rasor B.J."/>
            <person name="Canter C."/>
            <person name="Jensen R.O."/>
            <person name="Wang L."/>
            <person name="Strutz J."/>
            <person name="Chirania P."/>
            <person name="De Tissera S."/>
            <person name="Mueller A.P."/>
            <person name="Ruan Z."/>
            <person name="Gao A."/>
            <person name="Tran L."/>
            <person name="Engle N.L."/>
            <person name="Bromley J.C."/>
            <person name="Daniell J."/>
            <person name="Conrado R."/>
            <person name="Tschaplinski T.J."/>
            <person name="Giannone R.J."/>
            <person name="Hettich R.L."/>
            <person name="Karim A.S."/>
            <person name="Simpson S.D."/>
            <person name="Brown S.D."/>
            <person name="Leang C."/>
            <person name="Jewett M.C."/>
            <person name="Kopke M."/>
        </authorList>
    </citation>
    <scope>NUCLEOTIDE SEQUENCE</scope>
    <source>
        <strain evidence="2">DJ080</strain>
    </source>
</reference>
<comment type="caution">
    <text evidence="2">The sequence shown here is derived from an EMBL/GenBank/DDBJ whole genome shotgun (WGS) entry which is preliminary data.</text>
</comment>
<evidence type="ECO:0008006" key="4">
    <source>
        <dbReference type="Google" id="ProtNLM"/>
    </source>
</evidence>
<protein>
    <recommendedName>
        <fullName evidence="4">Paeninodin family lasso peptide</fullName>
    </recommendedName>
</protein>
<evidence type="ECO:0000256" key="1">
    <source>
        <dbReference type="SAM" id="MobiDB-lite"/>
    </source>
</evidence>
<feature type="region of interest" description="Disordered" evidence="1">
    <location>
        <begin position="36"/>
        <end position="58"/>
    </location>
</feature>
<accession>A0AAX0B2C9</accession>
<evidence type="ECO:0000313" key="2">
    <source>
        <dbReference type="EMBL" id="NRT89257.1"/>
    </source>
</evidence>